<proteinExistence type="predicted"/>
<feature type="transmembrane region" description="Helical" evidence="5">
    <location>
        <begin position="139"/>
        <end position="161"/>
    </location>
</feature>
<dbReference type="PANTHER" id="PTHR31004:SF1">
    <property type="entry name" value="TRANSMEMBRANE PROTEIN 79"/>
    <property type="match status" value="1"/>
</dbReference>
<name>A0A2S3UYJ9_9HYPH</name>
<dbReference type="OrthoDB" id="582367at2"/>
<dbReference type="GO" id="GO:0045055">
    <property type="term" value="P:regulated exocytosis"/>
    <property type="evidence" value="ECO:0007669"/>
    <property type="project" value="TreeGrafter"/>
</dbReference>
<evidence type="ECO:0000256" key="4">
    <source>
        <dbReference type="ARBA" id="ARBA00023136"/>
    </source>
</evidence>
<evidence type="ECO:0000313" key="7">
    <source>
        <dbReference type="Proteomes" id="UP000236959"/>
    </source>
</evidence>
<dbReference type="InterPro" id="IPR001129">
    <property type="entry name" value="Membr-assoc_MAPEG"/>
</dbReference>
<accession>A0A2S3UYJ9</accession>
<evidence type="ECO:0000256" key="2">
    <source>
        <dbReference type="ARBA" id="ARBA00022692"/>
    </source>
</evidence>
<sequence length="162" mass="17137">MITAIVICGLALSAGAVLPPANWLPNDTTGERLGFAARYILVISVWLLICIGVLARHRFFTPADIDGSGLTAGTAKAKILQAVLQNTLEQTVLAALVYGSFAALAPSQWLGALPVAALLFFCGRVLFWHGYAHGAGPRAFGFALTFYSTVLLFLASIFLALV</sequence>
<comment type="subcellular location">
    <subcellularLocation>
        <location evidence="1">Membrane</location>
    </subcellularLocation>
</comment>
<comment type="caution">
    <text evidence="6">The sequence shown here is derived from an EMBL/GenBank/DDBJ whole genome shotgun (WGS) entry which is preliminary data.</text>
</comment>
<protein>
    <submittedName>
        <fullName evidence="6">MAPEG family protein</fullName>
    </submittedName>
</protein>
<evidence type="ECO:0000256" key="5">
    <source>
        <dbReference type="SAM" id="Phobius"/>
    </source>
</evidence>
<feature type="transmembrane region" description="Helical" evidence="5">
    <location>
        <begin position="109"/>
        <end position="127"/>
    </location>
</feature>
<evidence type="ECO:0000313" key="6">
    <source>
        <dbReference type="EMBL" id="POF32764.1"/>
    </source>
</evidence>
<keyword evidence="4 5" id="KW-0472">Membrane</keyword>
<keyword evidence="7" id="KW-1185">Reference proteome</keyword>
<dbReference type="SUPFAM" id="SSF161084">
    <property type="entry name" value="MAPEG domain-like"/>
    <property type="match status" value="1"/>
</dbReference>
<keyword evidence="2 5" id="KW-0812">Transmembrane</keyword>
<dbReference type="GO" id="GO:0005765">
    <property type="term" value="C:lysosomal membrane"/>
    <property type="evidence" value="ECO:0007669"/>
    <property type="project" value="TreeGrafter"/>
</dbReference>
<keyword evidence="3 5" id="KW-1133">Transmembrane helix</keyword>
<dbReference type="AlphaFoldDB" id="A0A2S3UYJ9"/>
<dbReference type="PANTHER" id="PTHR31004">
    <property type="entry name" value="TRANSMEMBRANE PROTEIN 79"/>
    <property type="match status" value="1"/>
</dbReference>
<organism evidence="6 7">
    <name type="scientific">Roseibium marinum</name>
    <dbReference type="NCBI Taxonomy" id="281252"/>
    <lineage>
        <taxon>Bacteria</taxon>
        <taxon>Pseudomonadati</taxon>
        <taxon>Pseudomonadota</taxon>
        <taxon>Alphaproteobacteria</taxon>
        <taxon>Hyphomicrobiales</taxon>
        <taxon>Stappiaceae</taxon>
        <taxon>Roseibium</taxon>
    </lineage>
</organism>
<dbReference type="Proteomes" id="UP000236959">
    <property type="component" value="Unassembled WGS sequence"/>
</dbReference>
<reference evidence="6 7" key="1">
    <citation type="submission" date="2018-01" db="EMBL/GenBank/DDBJ databases">
        <title>Genomic Encyclopedia of Archaeal and Bacterial Type Strains, Phase II (KMG-II): from individual species to whole genera.</title>
        <authorList>
            <person name="Goeker M."/>
        </authorList>
    </citation>
    <scope>NUCLEOTIDE SEQUENCE [LARGE SCALE GENOMIC DNA]</scope>
    <source>
        <strain evidence="6 7">DSM 17023</strain>
    </source>
</reference>
<dbReference type="EMBL" id="PPCN01000002">
    <property type="protein sequence ID" value="POF32764.1"/>
    <property type="molecule type" value="Genomic_DNA"/>
</dbReference>
<dbReference type="InterPro" id="IPR023352">
    <property type="entry name" value="MAPEG-like_dom_sf"/>
</dbReference>
<dbReference type="Gene3D" id="1.20.120.550">
    <property type="entry name" value="Membrane associated eicosanoid/glutathione metabolism-like domain"/>
    <property type="match status" value="1"/>
</dbReference>
<evidence type="ECO:0000256" key="3">
    <source>
        <dbReference type="ARBA" id="ARBA00022989"/>
    </source>
</evidence>
<dbReference type="Pfam" id="PF01124">
    <property type="entry name" value="MAPEG"/>
    <property type="match status" value="1"/>
</dbReference>
<dbReference type="RefSeq" id="WP_103221758.1">
    <property type="nucleotide sequence ID" value="NZ_PPCN01000002.1"/>
</dbReference>
<feature type="transmembrane region" description="Helical" evidence="5">
    <location>
        <begin position="35"/>
        <end position="55"/>
    </location>
</feature>
<evidence type="ECO:0000256" key="1">
    <source>
        <dbReference type="ARBA" id="ARBA00004370"/>
    </source>
</evidence>
<gene>
    <name evidence="6" type="ORF">CLV41_102169</name>
</gene>